<evidence type="ECO:0000313" key="2">
    <source>
        <dbReference type="Proteomes" id="UP001153331"/>
    </source>
</evidence>
<protein>
    <submittedName>
        <fullName evidence="1">Uncharacterized protein</fullName>
    </submittedName>
</protein>
<reference evidence="1" key="1">
    <citation type="submission" date="2022-11" db="EMBL/GenBank/DDBJ databases">
        <title>Genome Sequence of Boeremia exigua.</title>
        <authorList>
            <person name="Buettner E."/>
        </authorList>
    </citation>
    <scope>NUCLEOTIDE SEQUENCE</scope>
    <source>
        <strain evidence="1">CU02</strain>
    </source>
</reference>
<dbReference type="Proteomes" id="UP001153331">
    <property type="component" value="Unassembled WGS sequence"/>
</dbReference>
<comment type="caution">
    <text evidence="1">The sequence shown here is derived from an EMBL/GenBank/DDBJ whole genome shotgun (WGS) entry which is preliminary data.</text>
</comment>
<accession>A0ACC2HRG3</accession>
<evidence type="ECO:0000313" key="1">
    <source>
        <dbReference type="EMBL" id="KAJ8105566.1"/>
    </source>
</evidence>
<proteinExistence type="predicted"/>
<gene>
    <name evidence="1" type="ORF">OPT61_g10097</name>
</gene>
<organism evidence="1 2">
    <name type="scientific">Boeremia exigua</name>
    <dbReference type="NCBI Taxonomy" id="749465"/>
    <lineage>
        <taxon>Eukaryota</taxon>
        <taxon>Fungi</taxon>
        <taxon>Dikarya</taxon>
        <taxon>Ascomycota</taxon>
        <taxon>Pezizomycotina</taxon>
        <taxon>Dothideomycetes</taxon>
        <taxon>Pleosporomycetidae</taxon>
        <taxon>Pleosporales</taxon>
        <taxon>Pleosporineae</taxon>
        <taxon>Didymellaceae</taxon>
        <taxon>Boeremia</taxon>
    </lineage>
</organism>
<name>A0ACC2HRG3_9PLEO</name>
<dbReference type="EMBL" id="JAPHNI010001451">
    <property type="protein sequence ID" value="KAJ8105566.1"/>
    <property type="molecule type" value="Genomic_DNA"/>
</dbReference>
<keyword evidence="2" id="KW-1185">Reference proteome</keyword>
<sequence length="886" mass="103874">MTAFARTCWRSLRPPAKADLLGALEELVDRETDRNPSLLSKDPRVAATLIEGVGERSDIYGKITQTVSALLDKLIQEQGLPKMREHRIQEVGAEVAAEEEKRGSKTEEQWQQESDARRSERQAKLEQERERERERERAEKAKKEERKRRQKEEEEAREKKRQEEKEERRKAREAQQKEDEDRRRKKRERIEREEEEERARLKKEREEHEASREERLRKIREEDREREKRIEAELAQSRSGRSRGGRGRSRSRSRDRDRGRDKDRDYDRDYNRERRRSKSRSRSRERIRSVRPEDIKVDDDLALQLLLQESEAMKRSRQRPALDRSESLEPPLKKAQPPRALFPRDPVAARLSKLDSKPHSPATHSPSKEPPTPTTPALANKDEDTPMEDAPPLDDSAKSRWDRPPPLKPEKSRGHSRSHSVAHSSSARKRSRTRSRSRGSRHDRRSSIVEDDRRARREDRRSQRPYDNKPRDRDDRGDRDNRQRSRSRDANASRRKSRVSRSPEHRGDRNRRTSRSRSRDGHRARERSPARSRRIHSRSKSPEIIDRYIPRGGEKRDDNREQKRDSSRDRKRSDSRDRKRNDSRDRKRDSSRNRRRDDSRDRPRNYRSREYDRWDAREGGARENRDSRGTRDTTERSSRFQDSDRYVPGGTGGDDKDDNREPKRDRKDRGGKTPDGVAAGQGVEIVETEDAVSRGRSLWLLVSRAEVDLPLARYIMDPRYNTYPQRQALQPQPQVTERQHQRFSWQAPLDVDTTPPAQRPPQYQQVHHQPQQPVVNTNVASQHSRGFSYAPTPIEHNGSAYYASSADNPTNPSSPVFTPIDDRPQSMFNMLNTPARQSQQAHGPSSHPRDDDTLLSPSSPEAQTLPFMLVASLHNRPFSRADMHGK</sequence>